<comment type="similarity">
    <text evidence="1 6">Belongs to the thioredoxin family.</text>
</comment>
<dbReference type="InterPro" id="IPR005746">
    <property type="entry name" value="Thioredoxin"/>
</dbReference>
<dbReference type="AlphaFoldDB" id="B7K4B1"/>
<dbReference type="InterPro" id="IPR017937">
    <property type="entry name" value="Thioredoxin_CS"/>
</dbReference>
<dbReference type="GO" id="GO:0015035">
    <property type="term" value="F:protein-disulfide reductase activity"/>
    <property type="evidence" value="ECO:0007669"/>
    <property type="project" value="InterPro"/>
</dbReference>
<dbReference type="GO" id="GO:0045454">
    <property type="term" value="P:cell redox homeostasis"/>
    <property type="evidence" value="ECO:0007669"/>
    <property type="project" value="TreeGrafter"/>
</dbReference>
<feature type="domain" description="Thioredoxin" evidence="8">
    <location>
        <begin position="7"/>
        <end position="118"/>
    </location>
</feature>
<feature type="disulfide bond" description="Redox-active" evidence="7">
    <location>
        <begin position="41"/>
        <end position="44"/>
    </location>
</feature>
<dbReference type="SUPFAM" id="SSF52833">
    <property type="entry name" value="Thioredoxin-like"/>
    <property type="match status" value="1"/>
</dbReference>
<evidence type="ECO:0000256" key="6">
    <source>
        <dbReference type="PIRNR" id="PIRNR000077"/>
    </source>
</evidence>
<evidence type="ECO:0000259" key="8">
    <source>
        <dbReference type="PROSITE" id="PS51352"/>
    </source>
</evidence>
<dbReference type="CDD" id="cd02947">
    <property type="entry name" value="TRX_family"/>
    <property type="match status" value="1"/>
</dbReference>
<proteinExistence type="inferred from homology"/>
<sequence length="118" mass="13349">MMIPKLLKIMSTVLEITDPQFDKEVFNTDKPVLVYFWASWCGPCQLVSPSIKAIAQTYSDRLKVVKLEVDPNPEARSKCKVEGVPALRLFKNNEIVAIHEGAITKQKLIEDILEPHLS</sequence>
<dbReference type="STRING" id="41431.PCC8801_3868"/>
<evidence type="ECO:0000313" key="10">
    <source>
        <dbReference type="Proteomes" id="UP000008204"/>
    </source>
</evidence>
<dbReference type="PROSITE" id="PS00194">
    <property type="entry name" value="THIOREDOXIN_1"/>
    <property type="match status" value="1"/>
</dbReference>
<dbReference type="HOGENOM" id="CLU_090389_10_2_3"/>
<dbReference type="PIRSF" id="PIRSF000077">
    <property type="entry name" value="Thioredoxin"/>
    <property type="match status" value="1"/>
</dbReference>
<dbReference type="KEGG" id="cyp:PCC8801_3868"/>
<keyword evidence="10" id="KW-1185">Reference proteome</keyword>
<evidence type="ECO:0000256" key="1">
    <source>
        <dbReference type="ARBA" id="ARBA00008987"/>
    </source>
</evidence>
<keyword evidence="4 7" id="KW-1015">Disulfide bond</keyword>
<dbReference type="PROSITE" id="PS51352">
    <property type="entry name" value="THIOREDOXIN_2"/>
    <property type="match status" value="1"/>
</dbReference>
<name>B7K4B1_RIPO1</name>
<organism evidence="9 10">
    <name type="scientific">Rippkaea orientalis (strain PCC 8801 / RF-1)</name>
    <name type="common">Cyanothece sp. (strain PCC 8801)</name>
    <dbReference type="NCBI Taxonomy" id="41431"/>
    <lineage>
        <taxon>Bacteria</taxon>
        <taxon>Bacillati</taxon>
        <taxon>Cyanobacteriota</taxon>
        <taxon>Cyanophyceae</taxon>
        <taxon>Oscillatoriophycideae</taxon>
        <taxon>Chroococcales</taxon>
        <taxon>Aphanothecaceae</taxon>
        <taxon>Rippkaea</taxon>
        <taxon>Rippkaea orientalis</taxon>
    </lineage>
</organism>
<dbReference type="InterPro" id="IPR013766">
    <property type="entry name" value="Thioredoxin_domain"/>
</dbReference>
<evidence type="ECO:0000256" key="5">
    <source>
        <dbReference type="ARBA" id="ARBA00023284"/>
    </source>
</evidence>
<accession>B7K4B1</accession>
<dbReference type="PRINTS" id="PR00421">
    <property type="entry name" value="THIOREDOXIN"/>
</dbReference>
<evidence type="ECO:0000256" key="3">
    <source>
        <dbReference type="ARBA" id="ARBA00022982"/>
    </source>
</evidence>
<evidence type="ECO:0000256" key="4">
    <source>
        <dbReference type="ARBA" id="ARBA00023157"/>
    </source>
</evidence>
<dbReference type="InterPro" id="IPR036249">
    <property type="entry name" value="Thioredoxin-like_sf"/>
</dbReference>
<protein>
    <recommendedName>
        <fullName evidence="6">Thioredoxin</fullName>
    </recommendedName>
</protein>
<gene>
    <name evidence="9" type="ordered locus">PCC8801_3868</name>
</gene>
<keyword evidence="2" id="KW-0813">Transport</keyword>
<dbReference type="GO" id="GO:0005829">
    <property type="term" value="C:cytosol"/>
    <property type="evidence" value="ECO:0007669"/>
    <property type="project" value="TreeGrafter"/>
</dbReference>
<dbReference type="PANTHER" id="PTHR45663:SF11">
    <property type="entry name" value="GEO12009P1"/>
    <property type="match status" value="1"/>
</dbReference>
<dbReference type="Gene3D" id="3.40.30.10">
    <property type="entry name" value="Glutaredoxin"/>
    <property type="match status" value="1"/>
</dbReference>
<evidence type="ECO:0000256" key="7">
    <source>
        <dbReference type="PIRSR" id="PIRSR000077-4"/>
    </source>
</evidence>
<reference evidence="10" key="1">
    <citation type="journal article" date="2011" name="MBio">
        <title>Novel metabolic attributes of the genus Cyanothece, comprising a group of unicellular nitrogen-fixing Cyanobacteria.</title>
        <authorList>
            <person name="Bandyopadhyay A."/>
            <person name="Elvitigala T."/>
            <person name="Welsh E."/>
            <person name="Stockel J."/>
            <person name="Liberton M."/>
            <person name="Min H."/>
            <person name="Sherman L.A."/>
            <person name="Pakrasi H.B."/>
        </authorList>
    </citation>
    <scope>NUCLEOTIDE SEQUENCE [LARGE SCALE GENOMIC DNA]</scope>
    <source>
        <strain evidence="10">PCC 8801</strain>
    </source>
</reference>
<evidence type="ECO:0000256" key="2">
    <source>
        <dbReference type="ARBA" id="ARBA00022448"/>
    </source>
</evidence>
<keyword evidence="5 7" id="KW-0676">Redox-active center</keyword>
<keyword evidence="3" id="KW-0249">Electron transport</keyword>
<dbReference type="Proteomes" id="UP000008204">
    <property type="component" value="Chromosome"/>
</dbReference>
<dbReference type="eggNOG" id="COG3118">
    <property type="taxonomic scope" value="Bacteria"/>
</dbReference>
<dbReference type="EMBL" id="CP001287">
    <property type="protein sequence ID" value="ACK67817.1"/>
    <property type="molecule type" value="Genomic_DNA"/>
</dbReference>
<dbReference type="Pfam" id="PF00085">
    <property type="entry name" value="Thioredoxin"/>
    <property type="match status" value="1"/>
</dbReference>
<dbReference type="FunFam" id="3.40.30.10:FF:000001">
    <property type="entry name" value="Thioredoxin"/>
    <property type="match status" value="1"/>
</dbReference>
<dbReference type="PANTHER" id="PTHR45663">
    <property type="entry name" value="GEO12009P1"/>
    <property type="match status" value="1"/>
</dbReference>
<evidence type="ECO:0000313" key="9">
    <source>
        <dbReference type="EMBL" id="ACK67817.1"/>
    </source>
</evidence>